<evidence type="ECO:0000256" key="1">
    <source>
        <dbReference type="SAM" id="MobiDB-lite"/>
    </source>
</evidence>
<evidence type="ECO:0000313" key="2">
    <source>
        <dbReference type="EMBL" id="KLT40950.1"/>
    </source>
</evidence>
<dbReference type="EMBL" id="KQ087226">
    <property type="protein sequence ID" value="KLT40950.1"/>
    <property type="molecule type" value="Genomic_DNA"/>
</dbReference>
<name>A0A0J0XIN6_9TREE</name>
<dbReference type="GeneID" id="28980112"/>
<accession>A0A0J0XIN6</accession>
<proteinExistence type="predicted"/>
<dbReference type="AlphaFoldDB" id="A0A0J0XIN6"/>
<feature type="compositionally biased region" description="Basic residues" evidence="1">
    <location>
        <begin position="171"/>
        <end position="185"/>
    </location>
</feature>
<sequence>MPPDLFCASTPGPRPESSSLFQFSRLPVSISTPGARRQPGHGAAAPQLFMLQYAGHCIAATREGMCGGIYGVWRRGMRPAACMTEQECAKVWASIYILPPALSSGFRVVCLCSCARVRQRSAAPRSRCHSPRQHSTSSMLAYLRTRTSSASIFPPDLPSTFAMDGHGTSSTRRRTVASARRGRHV</sequence>
<keyword evidence="3" id="KW-1185">Reference proteome</keyword>
<feature type="region of interest" description="Disordered" evidence="1">
    <location>
        <begin position="161"/>
        <end position="185"/>
    </location>
</feature>
<dbReference type="RefSeq" id="XP_018277441.1">
    <property type="nucleotide sequence ID" value="XM_018419509.1"/>
</dbReference>
<reference evidence="2 3" key="1">
    <citation type="submission" date="2015-03" db="EMBL/GenBank/DDBJ databases">
        <title>Genomics and transcriptomics of the oil-accumulating basidiomycete yeast T. oleaginosus allow insights into substrate utilization and the diverse evolutionary trajectories of mating systems in fungi.</title>
        <authorList>
            <consortium name="DOE Joint Genome Institute"/>
            <person name="Kourist R."/>
            <person name="Kracht O."/>
            <person name="Bracharz F."/>
            <person name="Lipzen A."/>
            <person name="Nolan M."/>
            <person name="Ohm R."/>
            <person name="Grigoriev I."/>
            <person name="Sun S."/>
            <person name="Heitman J."/>
            <person name="Bruck T."/>
            <person name="Nowrousian M."/>
        </authorList>
    </citation>
    <scope>NUCLEOTIDE SEQUENCE [LARGE SCALE GENOMIC DNA]</scope>
    <source>
        <strain evidence="2 3">IBC0246</strain>
    </source>
</reference>
<dbReference type="Proteomes" id="UP000053611">
    <property type="component" value="Unassembled WGS sequence"/>
</dbReference>
<gene>
    <name evidence="2" type="ORF">CC85DRAFT_138725</name>
</gene>
<organism evidence="2 3">
    <name type="scientific">Cutaneotrichosporon oleaginosum</name>
    <dbReference type="NCBI Taxonomy" id="879819"/>
    <lineage>
        <taxon>Eukaryota</taxon>
        <taxon>Fungi</taxon>
        <taxon>Dikarya</taxon>
        <taxon>Basidiomycota</taxon>
        <taxon>Agaricomycotina</taxon>
        <taxon>Tremellomycetes</taxon>
        <taxon>Trichosporonales</taxon>
        <taxon>Trichosporonaceae</taxon>
        <taxon>Cutaneotrichosporon</taxon>
    </lineage>
</organism>
<protein>
    <submittedName>
        <fullName evidence="2">Uncharacterized protein</fullName>
    </submittedName>
</protein>
<evidence type="ECO:0000313" key="3">
    <source>
        <dbReference type="Proteomes" id="UP000053611"/>
    </source>
</evidence>